<feature type="region of interest" description="Disordered" evidence="2">
    <location>
        <begin position="254"/>
        <end position="306"/>
    </location>
</feature>
<organism evidence="3 4">
    <name type="scientific">Streptomyces africanus</name>
    <dbReference type="NCBI Taxonomy" id="231024"/>
    <lineage>
        <taxon>Bacteria</taxon>
        <taxon>Bacillati</taxon>
        <taxon>Actinomycetota</taxon>
        <taxon>Actinomycetes</taxon>
        <taxon>Kitasatosporales</taxon>
        <taxon>Streptomycetaceae</taxon>
        <taxon>Streptomyces</taxon>
    </lineage>
</organism>
<evidence type="ECO:0000313" key="4">
    <source>
        <dbReference type="Proteomes" id="UP001232755"/>
    </source>
</evidence>
<dbReference type="RefSeq" id="WP_307179079.1">
    <property type="nucleotide sequence ID" value="NZ_JAUSYP010000001.1"/>
</dbReference>
<dbReference type="InterPro" id="IPR001753">
    <property type="entry name" value="Enoyl-CoA_hydra/iso"/>
</dbReference>
<feature type="compositionally biased region" description="Low complexity" evidence="2">
    <location>
        <begin position="260"/>
        <end position="276"/>
    </location>
</feature>
<dbReference type="SUPFAM" id="SSF52096">
    <property type="entry name" value="ClpP/crotonase"/>
    <property type="match status" value="1"/>
</dbReference>
<sequence>MTGAPGELVLAEHRGPVLVLTFNRPAKLNAWTGELEDRYFALLDAAEDDPDVRAVVVTGAGRGFCAGADLQQLQAVGEVSEADRARRRPRDVPRTLRKPLIGAINGVAAGLGMVEALCCDLRFGSPSARFTTAFAQRGLIAEYGISWLLPRLVGHSRAADLLLSSRMVDAEEAFRVGLLDHLVPTGSVVDAAVAYAADLARRCSPASMATIKSQLSNDADGTYADSVARAEGLMLQAFRGSDVVEGVASHLDKRPPDFPSLPVRSSDVPVSDVGPRQEVPGGSARVHGCAHLPRRGGVPRADARVG</sequence>
<comment type="caution">
    <text evidence="3">The sequence shown here is derived from an EMBL/GenBank/DDBJ whole genome shotgun (WGS) entry which is preliminary data.</text>
</comment>
<dbReference type="Pfam" id="PF00378">
    <property type="entry name" value="ECH_1"/>
    <property type="match status" value="1"/>
</dbReference>
<dbReference type="PANTHER" id="PTHR43802">
    <property type="entry name" value="ENOYL-COA HYDRATASE"/>
    <property type="match status" value="1"/>
</dbReference>
<dbReference type="InterPro" id="IPR029045">
    <property type="entry name" value="ClpP/crotonase-like_dom_sf"/>
</dbReference>
<dbReference type="CDD" id="cd06558">
    <property type="entry name" value="crotonase-like"/>
    <property type="match status" value="1"/>
</dbReference>
<accession>A0ABU0R1M6</accession>
<evidence type="ECO:0000256" key="1">
    <source>
        <dbReference type="ARBA" id="ARBA00005254"/>
    </source>
</evidence>
<reference evidence="3 4" key="1">
    <citation type="submission" date="2023-07" db="EMBL/GenBank/DDBJ databases">
        <title>Comparative genomics of wheat-associated soil bacteria to identify genetic determinants of phenazine resistance.</title>
        <authorList>
            <person name="Mouncey N."/>
        </authorList>
    </citation>
    <scope>NUCLEOTIDE SEQUENCE [LARGE SCALE GENOMIC DNA]</scope>
    <source>
        <strain evidence="3 4">B3I12</strain>
    </source>
</reference>
<evidence type="ECO:0000313" key="3">
    <source>
        <dbReference type="EMBL" id="MDQ0753210.1"/>
    </source>
</evidence>
<dbReference type="Proteomes" id="UP001232755">
    <property type="component" value="Unassembled WGS sequence"/>
</dbReference>
<dbReference type="PANTHER" id="PTHR43802:SF1">
    <property type="entry name" value="IP11341P-RELATED"/>
    <property type="match status" value="1"/>
</dbReference>
<proteinExistence type="inferred from homology"/>
<gene>
    <name evidence="3" type="ORF">QF034_007441</name>
</gene>
<protein>
    <submittedName>
        <fullName evidence="3">Enoyl-CoA hydratase/carnithine racemase</fullName>
    </submittedName>
</protein>
<dbReference type="EMBL" id="JAUSYP010000001">
    <property type="protein sequence ID" value="MDQ0753210.1"/>
    <property type="molecule type" value="Genomic_DNA"/>
</dbReference>
<name>A0ABU0R1M6_9ACTN</name>
<dbReference type="Gene3D" id="3.90.226.10">
    <property type="entry name" value="2-enoyl-CoA Hydratase, Chain A, domain 1"/>
    <property type="match status" value="1"/>
</dbReference>
<comment type="similarity">
    <text evidence="1">Belongs to the enoyl-CoA hydratase/isomerase family.</text>
</comment>
<keyword evidence="4" id="KW-1185">Reference proteome</keyword>
<evidence type="ECO:0000256" key="2">
    <source>
        <dbReference type="SAM" id="MobiDB-lite"/>
    </source>
</evidence>